<evidence type="ECO:0000256" key="1">
    <source>
        <dbReference type="ARBA" id="ARBA00022737"/>
    </source>
</evidence>
<evidence type="ECO:0000256" key="2">
    <source>
        <dbReference type="SAM" id="MobiDB-lite"/>
    </source>
</evidence>
<keyword evidence="1" id="KW-0677">Repeat</keyword>
<feature type="transmembrane region" description="Helical" evidence="3">
    <location>
        <begin position="575"/>
        <end position="598"/>
    </location>
</feature>
<sequence length="682" mass="70105">MNPARPLFRRLAGASRPVTDCPLSAAGLRAAAVLVAAAVLLAAAALPLGAAPALAEGQGGRSHTAEVEPDYPGDPSRESAEARAEGRRLTDVAAMVDSTRWAFAEGAAPLSLPSGDAESVVLLARETPYTLAELAEIVPDAVEREDDGSYLISSHLVVDRGATLRIHDDDGLVVHLRSTPEGFASIVSLGGDLEIAGGEEDPVEISGWDSSRDAADEDTSDGRAYVRALAGSVTARDVDLRHLGFWSGPTGGLALTGSDAPAIRTADGDVVADPEEPSAVEPDPSSPVLLPDPDEEDRDRTVSATLERVSARGTAIGLFAANTAQLTVRDSDFTGNLLDGVVLHRFVTAARLSGVRAHSNGGDGIRAGRGTTDVSIDDAEVSRNRGNGITLDGSALADGPGATGLATGVFGGHAVSGSTVTGNGRYGIQVIGGAGTTLRDNAVSRHTSGIVVVGAASQPEISGNRVRFSDEHGISLRDDVTDALISENTISGADTAIYARGASGEVAGNVIRRATNHGITVIDQSGTTTVSRNSIAGKGPAAIDTSRSGTSAVLIANSAAQWEVTKPLPVILQRIFQPLTVLWLTIALLLLVTAGATVRRGPGRGRRTHPYADRTPLMQLSAGVVPAPAQAAPVEAQQRGRAPSPAARGRRRRSLSVVGDGPGTPGRPHDRPRTATRGGKHA</sequence>
<dbReference type="InterPro" id="IPR007742">
    <property type="entry name" value="NosD_dom"/>
</dbReference>
<feature type="compositionally biased region" description="Low complexity" evidence="2">
    <location>
        <begin position="280"/>
        <end position="291"/>
    </location>
</feature>
<feature type="region of interest" description="Disordered" evidence="2">
    <location>
        <begin position="628"/>
        <end position="682"/>
    </location>
</feature>
<feature type="region of interest" description="Disordered" evidence="2">
    <location>
        <begin position="54"/>
        <end position="86"/>
    </location>
</feature>
<dbReference type="SUPFAM" id="SSF51126">
    <property type="entry name" value="Pectin lyase-like"/>
    <property type="match status" value="1"/>
</dbReference>
<evidence type="ECO:0000313" key="6">
    <source>
        <dbReference type="Proteomes" id="UP000823854"/>
    </source>
</evidence>
<dbReference type="AlphaFoldDB" id="A0A9D2TI96"/>
<keyword evidence="3" id="KW-0472">Membrane</keyword>
<evidence type="ECO:0000259" key="4">
    <source>
        <dbReference type="Pfam" id="PF05048"/>
    </source>
</evidence>
<reference evidence="5" key="1">
    <citation type="journal article" date="2021" name="PeerJ">
        <title>Extensive microbial diversity within the chicken gut microbiome revealed by metagenomics and culture.</title>
        <authorList>
            <person name="Gilroy R."/>
            <person name="Ravi A."/>
            <person name="Getino M."/>
            <person name="Pursley I."/>
            <person name="Horton D.L."/>
            <person name="Alikhan N.F."/>
            <person name="Baker D."/>
            <person name="Gharbi K."/>
            <person name="Hall N."/>
            <person name="Watson M."/>
            <person name="Adriaenssens E.M."/>
            <person name="Foster-Nyarko E."/>
            <person name="Jarju S."/>
            <person name="Secka A."/>
            <person name="Antonio M."/>
            <person name="Oren A."/>
            <person name="Chaudhuri R.R."/>
            <person name="La Ragione R."/>
            <person name="Hildebrand F."/>
            <person name="Pallen M.J."/>
        </authorList>
    </citation>
    <scope>NUCLEOTIDE SEQUENCE</scope>
    <source>
        <strain evidence="5">CHK130-7132</strain>
    </source>
</reference>
<dbReference type="InterPro" id="IPR006626">
    <property type="entry name" value="PbH1"/>
</dbReference>
<dbReference type="InterPro" id="IPR012334">
    <property type="entry name" value="Pectin_lyas_fold"/>
</dbReference>
<dbReference type="Proteomes" id="UP000823854">
    <property type="component" value="Unassembled WGS sequence"/>
</dbReference>
<dbReference type="SMART" id="SM00710">
    <property type="entry name" value="PbH1"/>
    <property type="match status" value="9"/>
</dbReference>
<name>A0A9D2TI96_9MICO</name>
<reference evidence="5" key="2">
    <citation type="submission" date="2021-04" db="EMBL/GenBank/DDBJ databases">
        <authorList>
            <person name="Gilroy R."/>
        </authorList>
    </citation>
    <scope>NUCLEOTIDE SEQUENCE</scope>
    <source>
        <strain evidence="5">CHK130-7132</strain>
    </source>
</reference>
<feature type="region of interest" description="Disordered" evidence="2">
    <location>
        <begin position="271"/>
        <end position="300"/>
    </location>
</feature>
<evidence type="ECO:0000256" key="3">
    <source>
        <dbReference type="SAM" id="Phobius"/>
    </source>
</evidence>
<evidence type="ECO:0000313" key="5">
    <source>
        <dbReference type="EMBL" id="HJC69492.1"/>
    </source>
</evidence>
<feature type="compositionally biased region" description="Basic and acidic residues" evidence="2">
    <location>
        <begin position="75"/>
        <end position="86"/>
    </location>
</feature>
<proteinExistence type="predicted"/>
<comment type="caution">
    <text evidence="5">The sequence shown here is derived from an EMBL/GenBank/DDBJ whole genome shotgun (WGS) entry which is preliminary data.</text>
</comment>
<keyword evidence="3" id="KW-0812">Transmembrane</keyword>
<organism evidence="5 6">
    <name type="scientific">Candidatus Brachybacterium intestinipullorum</name>
    <dbReference type="NCBI Taxonomy" id="2838512"/>
    <lineage>
        <taxon>Bacteria</taxon>
        <taxon>Bacillati</taxon>
        <taxon>Actinomycetota</taxon>
        <taxon>Actinomycetes</taxon>
        <taxon>Micrococcales</taxon>
        <taxon>Dermabacteraceae</taxon>
        <taxon>Brachybacterium</taxon>
    </lineage>
</organism>
<gene>
    <name evidence="5" type="ORF">H9932_07415</name>
</gene>
<protein>
    <submittedName>
        <fullName evidence="5">Right-handed parallel beta-helix repeat-containing protein</fullName>
    </submittedName>
</protein>
<accession>A0A9D2TI96</accession>
<dbReference type="EMBL" id="DWWC01000143">
    <property type="protein sequence ID" value="HJC69492.1"/>
    <property type="molecule type" value="Genomic_DNA"/>
</dbReference>
<dbReference type="InterPro" id="IPR011050">
    <property type="entry name" value="Pectin_lyase_fold/virulence"/>
</dbReference>
<dbReference type="Pfam" id="PF05048">
    <property type="entry name" value="NosD"/>
    <property type="match status" value="1"/>
</dbReference>
<dbReference type="PANTHER" id="PTHR22990">
    <property type="entry name" value="F-BOX ONLY PROTEIN"/>
    <property type="match status" value="1"/>
</dbReference>
<keyword evidence="3" id="KW-1133">Transmembrane helix</keyword>
<dbReference type="InterPro" id="IPR051550">
    <property type="entry name" value="SCF-Subunits/Alg-Epimerases"/>
</dbReference>
<dbReference type="PANTHER" id="PTHR22990:SF15">
    <property type="entry name" value="F-BOX ONLY PROTEIN 10"/>
    <property type="match status" value="1"/>
</dbReference>
<feature type="domain" description="Periplasmic copper-binding protein NosD beta helix" evidence="4">
    <location>
        <begin position="416"/>
        <end position="537"/>
    </location>
</feature>
<feature type="compositionally biased region" description="Low complexity" evidence="2">
    <location>
        <begin position="628"/>
        <end position="647"/>
    </location>
</feature>
<dbReference type="Gene3D" id="2.160.20.10">
    <property type="entry name" value="Single-stranded right-handed beta-helix, Pectin lyase-like"/>
    <property type="match status" value="2"/>
</dbReference>